<comment type="caution">
    <text evidence="2">The sequence shown here is derived from an EMBL/GenBank/DDBJ whole genome shotgun (WGS) entry which is preliminary data.</text>
</comment>
<keyword evidence="1" id="KW-0472">Membrane</keyword>
<name>A0A1G2BHL8_9BACT</name>
<evidence type="ECO:0000256" key="1">
    <source>
        <dbReference type="SAM" id="Phobius"/>
    </source>
</evidence>
<sequence length="239" mass="27002">MLTADFPLKKFSTSSGFTLLEAVIATAIVVIGLVSLVVLATLSVMTSRQINEQFQAALFAQEGLEAVRALRDSNWLMFDTNSTTAWNENLFSSANATDYSAVLNNTPNDPALSHSLDFTPNDFDDQCLGQNNSSYACSAIWYDQTSEKYFQTTQTDFIPNNFQQTTYSRLIYLYPICRNTLDDHDEQIIDNETQVCTDLNTATATYQPVGLDVVVSIQWAGRGKMNNYQLEEYLYDWRY</sequence>
<gene>
    <name evidence="2" type="ORF">A2319_04700</name>
</gene>
<feature type="transmembrane region" description="Helical" evidence="1">
    <location>
        <begin position="20"/>
        <end position="45"/>
    </location>
</feature>
<reference evidence="2 3" key="1">
    <citation type="journal article" date="2016" name="Nat. Commun.">
        <title>Thousands of microbial genomes shed light on interconnected biogeochemical processes in an aquifer system.</title>
        <authorList>
            <person name="Anantharaman K."/>
            <person name="Brown C.T."/>
            <person name="Hug L.A."/>
            <person name="Sharon I."/>
            <person name="Castelle C.J."/>
            <person name="Probst A.J."/>
            <person name="Thomas B.C."/>
            <person name="Singh A."/>
            <person name="Wilkins M.J."/>
            <person name="Karaoz U."/>
            <person name="Brodie E.L."/>
            <person name="Williams K.H."/>
            <person name="Hubbard S.S."/>
            <person name="Banfield J.F."/>
        </authorList>
    </citation>
    <scope>NUCLEOTIDE SEQUENCE [LARGE SCALE GENOMIC DNA]</scope>
</reference>
<keyword evidence="1" id="KW-1133">Transmembrane helix</keyword>
<evidence type="ECO:0008006" key="4">
    <source>
        <dbReference type="Google" id="ProtNLM"/>
    </source>
</evidence>
<dbReference type="InterPro" id="IPR012902">
    <property type="entry name" value="N_methyl_site"/>
</dbReference>
<evidence type="ECO:0000313" key="3">
    <source>
        <dbReference type="Proteomes" id="UP000176420"/>
    </source>
</evidence>
<protein>
    <recommendedName>
        <fullName evidence="4">Type IV pilus modification protein PilV</fullName>
    </recommendedName>
</protein>
<evidence type="ECO:0000313" key="2">
    <source>
        <dbReference type="EMBL" id="OGY87717.1"/>
    </source>
</evidence>
<accession>A0A1G2BHL8</accession>
<dbReference type="AlphaFoldDB" id="A0A1G2BHL8"/>
<keyword evidence="1" id="KW-0812">Transmembrane</keyword>
<dbReference type="Proteomes" id="UP000176420">
    <property type="component" value="Unassembled WGS sequence"/>
</dbReference>
<proteinExistence type="predicted"/>
<dbReference type="PROSITE" id="PS00409">
    <property type="entry name" value="PROKAR_NTER_METHYL"/>
    <property type="match status" value="1"/>
</dbReference>
<organism evidence="2 3">
    <name type="scientific">Candidatus Kerfeldbacteria bacterium RIFOXYB2_FULL_38_14</name>
    <dbReference type="NCBI Taxonomy" id="1798547"/>
    <lineage>
        <taxon>Bacteria</taxon>
        <taxon>Candidatus Kerfeldiibacteriota</taxon>
    </lineage>
</organism>
<dbReference type="EMBL" id="MHKI01000006">
    <property type="protein sequence ID" value="OGY87717.1"/>
    <property type="molecule type" value="Genomic_DNA"/>
</dbReference>